<keyword evidence="3" id="KW-0378">Hydrolase</keyword>
<dbReference type="SUPFAM" id="SSF56317">
    <property type="entry name" value="Carbon-nitrogen hydrolase"/>
    <property type="match status" value="1"/>
</dbReference>
<protein>
    <submittedName>
        <fullName evidence="3">Carbon-nitrogen hydrolase family protein</fullName>
    </submittedName>
</protein>
<dbReference type="PROSITE" id="PS50263">
    <property type="entry name" value="CN_HYDROLASE"/>
    <property type="match status" value="1"/>
</dbReference>
<dbReference type="Pfam" id="PF00795">
    <property type="entry name" value="CN_hydrolase"/>
    <property type="match status" value="1"/>
</dbReference>
<dbReference type="PANTHER" id="PTHR23088:SF27">
    <property type="entry name" value="DEAMINATED GLUTATHIONE AMIDASE"/>
    <property type="match status" value="1"/>
</dbReference>
<dbReference type="AlphaFoldDB" id="A0A846WX95"/>
<evidence type="ECO:0000313" key="3">
    <source>
        <dbReference type="EMBL" id="NKY17778.1"/>
    </source>
</evidence>
<evidence type="ECO:0000259" key="2">
    <source>
        <dbReference type="PROSITE" id="PS50263"/>
    </source>
</evidence>
<dbReference type="PROSITE" id="PS01227">
    <property type="entry name" value="UPF0012"/>
    <property type="match status" value="1"/>
</dbReference>
<name>A0A846WX95_9ACTN</name>
<evidence type="ECO:0000313" key="4">
    <source>
        <dbReference type="Proteomes" id="UP000582646"/>
    </source>
</evidence>
<accession>A0A846WX95</accession>
<dbReference type="RefSeq" id="WP_168544854.1">
    <property type="nucleotide sequence ID" value="NZ_BAAAKS010000033.1"/>
</dbReference>
<comment type="similarity">
    <text evidence="1">Belongs to the carbon-nitrogen hydrolase superfamily. NIT1/NIT2 family.</text>
</comment>
<gene>
    <name evidence="3" type="ORF">HF999_05250</name>
</gene>
<dbReference type="EMBL" id="JAAXOQ010000005">
    <property type="protein sequence ID" value="NKY17778.1"/>
    <property type="molecule type" value="Genomic_DNA"/>
</dbReference>
<organism evidence="3 4">
    <name type="scientific">Tsukamurella spumae</name>
    <dbReference type="NCBI Taxonomy" id="44753"/>
    <lineage>
        <taxon>Bacteria</taxon>
        <taxon>Bacillati</taxon>
        <taxon>Actinomycetota</taxon>
        <taxon>Actinomycetes</taxon>
        <taxon>Mycobacteriales</taxon>
        <taxon>Tsukamurellaceae</taxon>
        <taxon>Tsukamurella</taxon>
    </lineage>
</organism>
<dbReference type="InterPro" id="IPR044083">
    <property type="entry name" value="RamA-like"/>
</dbReference>
<proteinExistence type="inferred from homology"/>
<dbReference type="PANTHER" id="PTHR23088">
    <property type="entry name" value="NITRILASE-RELATED"/>
    <property type="match status" value="1"/>
</dbReference>
<dbReference type="GO" id="GO:0016787">
    <property type="term" value="F:hydrolase activity"/>
    <property type="evidence" value="ECO:0007669"/>
    <property type="project" value="UniProtKB-KW"/>
</dbReference>
<feature type="domain" description="CN hydrolase" evidence="2">
    <location>
        <begin position="3"/>
        <end position="242"/>
    </location>
</feature>
<dbReference type="CDD" id="cd07576">
    <property type="entry name" value="R-amidase_like"/>
    <property type="match status" value="1"/>
</dbReference>
<dbReference type="Proteomes" id="UP000582646">
    <property type="component" value="Unassembled WGS sequence"/>
</dbReference>
<keyword evidence="4" id="KW-1185">Reference proteome</keyword>
<dbReference type="InterPro" id="IPR001110">
    <property type="entry name" value="UPF0012_CS"/>
</dbReference>
<reference evidence="3 4" key="1">
    <citation type="submission" date="2020-04" db="EMBL/GenBank/DDBJ databases">
        <title>MicrobeNet Type strains.</title>
        <authorList>
            <person name="Nicholson A.C."/>
        </authorList>
    </citation>
    <scope>NUCLEOTIDE SEQUENCE [LARGE SCALE GENOMIC DNA]</scope>
    <source>
        <strain evidence="3 4">DSM 44113</strain>
    </source>
</reference>
<dbReference type="InterPro" id="IPR036526">
    <property type="entry name" value="C-N_Hydrolase_sf"/>
</dbReference>
<comment type="caution">
    <text evidence="3">The sequence shown here is derived from an EMBL/GenBank/DDBJ whole genome shotgun (WGS) entry which is preliminary data.</text>
</comment>
<dbReference type="InterPro" id="IPR003010">
    <property type="entry name" value="C-N_Hydrolase"/>
</dbReference>
<dbReference type="Gene3D" id="3.60.110.10">
    <property type="entry name" value="Carbon-nitrogen hydrolase"/>
    <property type="match status" value="1"/>
</dbReference>
<evidence type="ECO:0000256" key="1">
    <source>
        <dbReference type="ARBA" id="ARBA00010613"/>
    </source>
</evidence>
<sequence>MTVTVAMFQGPEGLGPEPDVARNLAAIDDAAARAAARGAQVLVTPELSVTGYDIGPAARELARPRGGEYHAALAGIAGRHDIAVVAGYPERDGDRVFNATTVIAPDGAELAHYRKTHLFGDLDRAVFAQGDELPVQFPFGDLTCGLLTCYDVEFPEAVRAHADAGTDLLLVPTGLMEPFGLVAELLVPARAYESQLYIAYVNHCGRERALEYCGLSTGAAPDGTVAARAGTDEALLVFDVDPELLARSRTVNTHLRDRRTDLY</sequence>